<feature type="compositionally biased region" description="Low complexity" evidence="1">
    <location>
        <begin position="585"/>
        <end position="601"/>
    </location>
</feature>
<organism evidence="4 5">
    <name type="scientific">Actinoalloteichus fjordicus</name>
    <dbReference type="NCBI Taxonomy" id="1612552"/>
    <lineage>
        <taxon>Bacteria</taxon>
        <taxon>Bacillati</taxon>
        <taxon>Actinomycetota</taxon>
        <taxon>Actinomycetes</taxon>
        <taxon>Pseudonocardiales</taxon>
        <taxon>Pseudonocardiaceae</taxon>
        <taxon>Actinoalloteichus</taxon>
    </lineage>
</organism>
<dbReference type="AlphaFoldDB" id="A0AAC9PRF9"/>
<feature type="region of interest" description="Disordered" evidence="1">
    <location>
        <begin position="553"/>
        <end position="601"/>
    </location>
</feature>
<evidence type="ECO:0000256" key="1">
    <source>
        <dbReference type="SAM" id="MobiDB-lite"/>
    </source>
</evidence>
<accession>A0AAC9PRF9</accession>
<keyword evidence="5" id="KW-1185">Reference proteome</keyword>
<dbReference type="EMBL" id="CP016076">
    <property type="protein sequence ID" value="APU14015.1"/>
    <property type="molecule type" value="Genomic_DNA"/>
</dbReference>
<feature type="transmembrane region" description="Helical" evidence="2">
    <location>
        <begin position="68"/>
        <end position="88"/>
    </location>
</feature>
<feature type="domain" description="YdbS-like PH" evidence="3">
    <location>
        <begin position="90"/>
        <end position="171"/>
    </location>
</feature>
<feature type="transmembrane region" description="Helical" evidence="2">
    <location>
        <begin position="449"/>
        <end position="469"/>
    </location>
</feature>
<keyword evidence="2" id="KW-0812">Transmembrane</keyword>
<evidence type="ECO:0000313" key="5">
    <source>
        <dbReference type="Proteomes" id="UP000185511"/>
    </source>
</evidence>
<dbReference type="RefSeq" id="WP_075764244.1">
    <property type="nucleotide sequence ID" value="NZ_CP016076.1"/>
</dbReference>
<name>A0AAC9PRF9_9PSEU</name>
<dbReference type="KEGG" id="acad:UA74_09760"/>
<proteinExistence type="predicted"/>
<feature type="domain" description="YdbS-like PH" evidence="3">
    <location>
        <begin position="470"/>
        <end position="541"/>
    </location>
</feature>
<dbReference type="PANTHER" id="PTHR34473:SF2">
    <property type="entry name" value="UPF0699 TRANSMEMBRANE PROTEIN YDBT"/>
    <property type="match status" value="1"/>
</dbReference>
<keyword evidence="2" id="KW-0472">Membrane</keyword>
<feature type="transmembrane region" description="Helical" evidence="2">
    <location>
        <begin position="422"/>
        <end position="443"/>
    </location>
</feature>
<reference evidence="5" key="1">
    <citation type="submission" date="2016-06" db="EMBL/GenBank/DDBJ databases">
        <title>Complete genome sequence of Actinoalloteichus fjordicus DSM 46855 (=ADI127-17), type strain of the new species Actinoalloteichus fjordicus.</title>
        <authorList>
            <person name="Ruckert C."/>
            <person name="Nouioui I."/>
            <person name="Willmese J."/>
            <person name="van Wezel G."/>
            <person name="Klenk H.-P."/>
            <person name="Kalinowski J."/>
            <person name="Zotchev S.B."/>
        </authorList>
    </citation>
    <scope>NUCLEOTIDE SEQUENCE [LARGE SCALE GENOMIC DNA]</scope>
    <source>
        <strain evidence="5">ADI127-7</strain>
    </source>
</reference>
<keyword evidence="2" id="KW-1133">Transmembrane helix</keyword>
<feature type="transmembrane region" description="Helical" evidence="2">
    <location>
        <begin position="39"/>
        <end position="62"/>
    </location>
</feature>
<dbReference type="Pfam" id="PF03703">
    <property type="entry name" value="bPH_2"/>
    <property type="match status" value="2"/>
</dbReference>
<sequence length="601" mass="63360">MTTPTQADELAGDPAAESRAAAAVPGDDVPWRRLDLRMVWIDLLMMVLSLVPFVLATVVFDVVIDESAIWPTAILGVVGVGSALADLLRWVKTRYRITDERVEYRSGLLVRTYRSVRRDRIRSIDTTAKLRHRVFGLRVVDVRAGAQAAAGEAELVLDAVSRAEAEALRRELTGVGTRERAADAAGETGPGPADAVPATSPPRLDAEPGDGVPLGAQAADSAGPETLLSSFRPQWLVHNVFSVWGFVAAAGLLWGAHWLSVSFGLDLTGDVVTFVDGLNLPVVTLVLLGIVAAGVLGSIALTVNFFAENWRFRLSRVPGAQSTVLHTSQGLFKTREINRDDRRLRGVEISEPLFLRWLRTADTTVISTGLSEGSTSENAAAAILPRVPVAEARRVAGAVLGDDRPFATRPIRHPRAALRRRAGWAVVVTALVAGLLAWLGATVPVIPDWAWQAGLGVLPIGLLCAVVTYRSLGHALVGDHLVTRSGLTRTTAVLRREAVIGWTIRQSVLQRRLGLMTVGATTAAGYGLYAAVDLGSPEALRFARSATPELLRPCLGGTATQDGGVTRDGGPADGGSAADGGGTHGATAGAGAAVDAGAVQR</sequence>
<gene>
    <name evidence="4" type="ORF">UA74_09760</name>
</gene>
<evidence type="ECO:0000259" key="3">
    <source>
        <dbReference type="Pfam" id="PF03703"/>
    </source>
</evidence>
<evidence type="ECO:0000313" key="4">
    <source>
        <dbReference type="EMBL" id="APU14015.1"/>
    </source>
</evidence>
<feature type="transmembrane region" description="Helical" evidence="2">
    <location>
        <begin position="280"/>
        <end position="306"/>
    </location>
</feature>
<evidence type="ECO:0000256" key="2">
    <source>
        <dbReference type="SAM" id="Phobius"/>
    </source>
</evidence>
<feature type="transmembrane region" description="Helical" evidence="2">
    <location>
        <begin position="236"/>
        <end position="260"/>
    </location>
</feature>
<dbReference type="Proteomes" id="UP000185511">
    <property type="component" value="Chromosome"/>
</dbReference>
<dbReference type="InterPro" id="IPR005182">
    <property type="entry name" value="YdbS-like_PH"/>
</dbReference>
<feature type="compositionally biased region" description="Gly residues" evidence="1">
    <location>
        <begin position="571"/>
        <end position="584"/>
    </location>
</feature>
<feature type="region of interest" description="Disordered" evidence="1">
    <location>
        <begin position="175"/>
        <end position="219"/>
    </location>
</feature>
<dbReference type="PANTHER" id="PTHR34473">
    <property type="entry name" value="UPF0699 TRANSMEMBRANE PROTEIN YDBS"/>
    <property type="match status" value="1"/>
</dbReference>
<protein>
    <submittedName>
        <fullName evidence="4">Membrane protein</fullName>
    </submittedName>
</protein>